<feature type="region of interest" description="Disordered" evidence="1">
    <location>
        <begin position="52"/>
        <end position="94"/>
    </location>
</feature>
<dbReference type="EMBL" id="SRLO01001093">
    <property type="protein sequence ID" value="TNN41620.1"/>
    <property type="molecule type" value="Genomic_DNA"/>
</dbReference>
<evidence type="ECO:0000256" key="1">
    <source>
        <dbReference type="SAM" id="MobiDB-lite"/>
    </source>
</evidence>
<dbReference type="Proteomes" id="UP000314294">
    <property type="component" value="Unassembled WGS sequence"/>
</dbReference>
<feature type="compositionally biased region" description="Basic and acidic residues" evidence="1">
    <location>
        <begin position="84"/>
        <end position="94"/>
    </location>
</feature>
<protein>
    <submittedName>
        <fullName evidence="2">Uncharacterized protein</fullName>
    </submittedName>
</protein>
<reference evidence="2 3" key="1">
    <citation type="submission" date="2019-03" db="EMBL/GenBank/DDBJ databases">
        <title>First draft genome of Liparis tanakae, snailfish: a comprehensive survey of snailfish specific genes.</title>
        <authorList>
            <person name="Kim W."/>
            <person name="Song I."/>
            <person name="Jeong J.-H."/>
            <person name="Kim D."/>
            <person name="Kim S."/>
            <person name="Ryu S."/>
            <person name="Song J.Y."/>
            <person name="Lee S.K."/>
        </authorList>
    </citation>
    <scope>NUCLEOTIDE SEQUENCE [LARGE SCALE GENOMIC DNA]</scope>
    <source>
        <tissue evidence="2">Muscle</tissue>
    </source>
</reference>
<evidence type="ECO:0000313" key="3">
    <source>
        <dbReference type="Proteomes" id="UP000314294"/>
    </source>
</evidence>
<keyword evidence="3" id="KW-1185">Reference proteome</keyword>
<organism evidence="2 3">
    <name type="scientific">Liparis tanakae</name>
    <name type="common">Tanaka's snailfish</name>
    <dbReference type="NCBI Taxonomy" id="230148"/>
    <lineage>
        <taxon>Eukaryota</taxon>
        <taxon>Metazoa</taxon>
        <taxon>Chordata</taxon>
        <taxon>Craniata</taxon>
        <taxon>Vertebrata</taxon>
        <taxon>Euteleostomi</taxon>
        <taxon>Actinopterygii</taxon>
        <taxon>Neopterygii</taxon>
        <taxon>Teleostei</taxon>
        <taxon>Neoteleostei</taxon>
        <taxon>Acanthomorphata</taxon>
        <taxon>Eupercaria</taxon>
        <taxon>Perciformes</taxon>
        <taxon>Cottioidei</taxon>
        <taxon>Cottales</taxon>
        <taxon>Liparidae</taxon>
        <taxon>Liparis</taxon>
    </lineage>
</organism>
<accession>A0A4Z2FL49</accession>
<evidence type="ECO:0000313" key="2">
    <source>
        <dbReference type="EMBL" id="TNN41620.1"/>
    </source>
</evidence>
<name>A0A4Z2FL49_9TELE</name>
<sequence length="94" mass="10973">MLTRIAVARLSLKSKFKNGRFLKETLAELNFLSPGSRVPGRKELHTAALCGRRRRGRPTNFHLNQQHNNNKENNNKKKRGKLSRNLEREKETKH</sequence>
<dbReference type="AlphaFoldDB" id="A0A4Z2FL49"/>
<comment type="caution">
    <text evidence="2">The sequence shown here is derived from an EMBL/GenBank/DDBJ whole genome shotgun (WGS) entry which is preliminary data.</text>
</comment>
<proteinExistence type="predicted"/>
<gene>
    <name evidence="2" type="ORF">EYF80_048213</name>
</gene>